<dbReference type="Gene3D" id="6.10.250.2080">
    <property type="match status" value="1"/>
</dbReference>
<protein>
    <recommendedName>
        <fullName evidence="3 13">Flagellar biosynthetic protein FlhB</fullName>
    </recommendedName>
</protein>
<evidence type="ECO:0000256" key="8">
    <source>
        <dbReference type="ARBA" id="ARBA00022927"/>
    </source>
</evidence>
<gene>
    <name evidence="13" type="primary">flhB</name>
    <name evidence="15" type="ORF">IQ22_02520</name>
</gene>
<comment type="similarity">
    <text evidence="2 13">Belongs to the type III secretion exporter family.</text>
</comment>
<evidence type="ECO:0000256" key="1">
    <source>
        <dbReference type="ARBA" id="ARBA00004651"/>
    </source>
</evidence>
<evidence type="ECO:0000256" key="3">
    <source>
        <dbReference type="ARBA" id="ARBA00021622"/>
    </source>
</evidence>
<evidence type="ECO:0000313" key="15">
    <source>
        <dbReference type="EMBL" id="TWI53909.1"/>
    </source>
</evidence>
<keyword evidence="10 13" id="KW-0472">Membrane</keyword>
<keyword evidence="7 13" id="KW-1005">Bacterial flagellum biogenesis</keyword>
<evidence type="ECO:0000313" key="16">
    <source>
        <dbReference type="Proteomes" id="UP000316905"/>
    </source>
</evidence>
<dbReference type="FunFam" id="3.40.1690.10:FF:000001">
    <property type="entry name" value="Flagellar biosynthetic protein FlhB"/>
    <property type="match status" value="1"/>
</dbReference>
<dbReference type="EMBL" id="VLKY01000007">
    <property type="protein sequence ID" value="TWI53909.1"/>
    <property type="molecule type" value="Genomic_DNA"/>
</dbReference>
<evidence type="ECO:0000256" key="12">
    <source>
        <dbReference type="ARBA" id="ARBA00025078"/>
    </source>
</evidence>
<keyword evidence="8 13" id="KW-0653">Protein transport</keyword>
<feature type="compositionally biased region" description="Basic and acidic residues" evidence="14">
    <location>
        <begin position="7"/>
        <end position="28"/>
    </location>
</feature>
<dbReference type="Gene3D" id="3.40.1690.10">
    <property type="entry name" value="secretion proteins EscU"/>
    <property type="match status" value="1"/>
</dbReference>
<keyword evidence="15" id="KW-0969">Cilium</keyword>
<dbReference type="InterPro" id="IPR006136">
    <property type="entry name" value="FlhB"/>
</dbReference>
<feature type="region of interest" description="Disordered" evidence="14">
    <location>
        <begin position="1"/>
        <end position="28"/>
    </location>
</feature>
<evidence type="ECO:0000256" key="6">
    <source>
        <dbReference type="ARBA" id="ARBA00022692"/>
    </source>
</evidence>
<dbReference type="PRINTS" id="PR00950">
    <property type="entry name" value="TYPE3IMSPROT"/>
</dbReference>
<keyword evidence="4 13" id="KW-0813">Transport</keyword>
<comment type="subcellular location">
    <subcellularLocation>
        <location evidence="1">Cell membrane</location>
        <topology evidence="1">Multi-pass membrane protein</topology>
    </subcellularLocation>
</comment>
<comment type="function">
    <text evidence="12 13">Required for formation of the rod structure in the basal body of the flagellar apparatus. Together with FliI and FliH, may constitute the export apparatus of flagellin.</text>
</comment>
<dbReference type="SUPFAM" id="SSF160544">
    <property type="entry name" value="EscU C-terminal domain-like"/>
    <property type="match status" value="1"/>
</dbReference>
<evidence type="ECO:0000256" key="14">
    <source>
        <dbReference type="SAM" id="MobiDB-lite"/>
    </source>
</evidence>
<evidence type="ECO:0000256" key="9">
    <source>
        <dbReference type="ARBA" id="ARBA00022989"/>
    </source>
</evidence>
<accession>A0A562QB23</accession>
<name>A0A562QB23_9PSED</name>
<feature type="transmembrane region" description="Helical" evidence="13">
    <location>
        <begin position="187"/>
        <end position="212"/>
    </location>
</feature>
<evidence type="ECO:0000256" key="11">
    <source>
        <dbReference type="ARBA" id="ARBA00023225"/>
    </source>
</evidence>
<evidence type="ECO:0000256" key="2">
    <source>
        <dbReference type="ARBA" id="ARBA00010690"/>
    </source>
</evidence>
<evidence type="ECO:0000256" key="5">
    <source>
        <dbReference type="ARBA" id="ARBA00022475"/>
    </source>
</evidence>
<dbReference type="RefSeq" id="WP_145142171.1">
    <property type="nucleotide sequence ID" value="NZ_VLKY01000007.1"/>
</dbReference>
<dbReference type="Pfam" id="PF01312">
    <property type="entry name" value="Bac_export_2"/>
    <property type="match status" value="1"/>
</dbReference>
<evidence type="ECO:0000256" key="10">
    <source>
        <dbReference type="ARBA" id="ARBA00023136"/>
    </source>
</evidence>
<keyword evidence="16" id="KW-1185">Reference proteome</keyword>
<dbReference type="GO" id="GO:0009306">
    <property type="term" value="P:protein secretion"/>
    <property type="evidence" value="ECO:0007669"/>
    <property type="project" value="InterPro"/>
</dbReference>
<dbReference type="GO" id="GO:0005886">
    <property type="term" value="C:plasma membrane"/>
    <property type="evidence" value="ECO:0007669"/>
    <property type="project" value="UniProtKB-SubCell"/>
</dbReference>
<dbReference type="OrthoDB" id="9807950at2"/>
<dbReference type="PANTHER" id="PTHR30531:SF12">
    <property type="entry name" value="FLAGELLAR BIOSYNTHETIC PROTEIN FLHB"/>
    <property type="match status" value="1"/>
</dbReference>
<evidence type="ECO:0000256" key="4">
    <source>
        <dbReference type="ARBA" id="ARBA00022448"/>
    </source>
</evidence>
<keyword evidence="6 13" id="KW-0812">Transmembrane</keyword>
<feature type="transmembrane region" description="Helical" evidence="13">
    <location>
        <begin position="97"/>
        <end position="119"/>
    </location>
</feature>
<sequence length="378" mass="41624">MADESSSEDRTEEPTEKRKREAREEGQLPRSKELGTFSVVLSGVGGLLMFGATLGQALLDVMRGNFSLTRETVLDERNMGLLLLASGKTAMLGMMPILLVLLLAAIIGPITLGGFLFSGKSLQPKFNRMNPASGLKRMFSTHSLMELGKALIKFVLILCIALLVLSAERDALLAIAKEPLNNAILHSIQVAGHATLLLSIGLFIIAAVDVPFQLHSNKKKLMMTKQQIKDEYKDSEGKPEVKGRIRQVQREIAQRRMMAAVPEADVIITNPTHYAVALKYDAEKGGAPVLVAKGNDFTALKIREIGQEHAITLLESPALARAVYYSTEIDQEIPAGLYIAVAQVLAYVYQLRQYQEGRGRRPDKLRDLPIPPDLQRDE</sequence>
<comment type="caution">
    <text evidence="15">The sequence shown here is derived from an EMBL/GenBank/DDBJ whole genome shotgun (WGS) entry which is preliminary data.</text>
</comment>
<evidence type="ECO:0000256" key="13">
    <source>
        <dbReference type="RuleBase" id="RU364091"/>
    </source>
</evidence>
<dbReference type="NCBIfam" id="TIGR00328">
    <property type="entry name" value="flhB"/>
    <property type="match status" value="1"/>
</dbReference>
<keyword evidence="5 13" id="KW-1003">Cell membrane</keyword>
<dbReference type="InterPro" id="IPR029025">
    <property type="entry name" value="T3SS_substrate_exporter_C"/>
</dbReference>
<dbReference type="InterPro" id="IPR006135">
    <property type="entry name" value="T3SS_substrate_exporter"/>
</dbReference>
<dbReference type="AlphaFoldDB" id="A0A562QB23"/>
<keyword evidence="15" id="KW-0966">Cell projection</keyword>
<proteinExistence type="inferred from homology"/>
<feature type="transmembrane region" description="Helical" evidence="13">
    <location>
        <begin position="37"/>
        <end position="59"/>
    </location>
</feature>
<feature type="transmembrane region" description="Helical" evidence="13">
    <location>
        <begin position="147"/>
        <end position="167"/>
    </location>
</feature>
<keyword evidence="9 13" id="KW-1133">Transmembrane helix</keyword>
<keyword evidence="15" id="KW-0282">Flagellum</keyword>
<keyword evidence="11 13" id="KW-1006">Bacterial flagellum protein export</keyword>
<dbReference type="GO" id="GO:0044780">
    <property type="term" value="P:bacterial-type flagellum assembly"/>
    <property type="evidence" value="ECO:0007669"/>
    <property type="project" value="InterPro"/>
</dbReference>
<organism evidence="15 16">
    <name type="scientific">Pseudomonas duriflava</name>
    <dbReference type="NCBI Taxonomy" id="459528"/>
    <lineage>
        <taxon>Bacteria</taxon>
        <taxon>Pseudomonadati</taxon>
        <taxon>Pseudomonadota</taxon>
        <taxon>Gammaproteobacteria</taxon>
        <taxon>Pseudomonadales</taxon>
        <taxon>Pseudomonadaceae</taxon>
        <taxon>Pseudomonas</taxon>
    </lineage>
</organism>
<reference evidence="15 16" key="1">
    <citation type="journal article" date="2015" name="Stand. Genomic Sci.">
        <title>Genomic Encyclopedia of Bacterial and Archaeal Type Strains, Phase III: the genomes of soil and plant-associated and newly described type strains.</title>
        <authorList>
            <person name="Whitman W.B."/>
            <person name="Woyke T."/>
            <person name="Klenk H.P."/>
            <person name="Zhou Y."/>
            <person name="Lilburn T.G."/>
            <person name="Beck B.J."/>
            <person name="De Vos P."/>
            <person name="Vandamme P."/>
            <person name="Eisen J.A."/>
            <person name="Garrity G."/>
            <person name="Hugenholtz P."/>
            <person name="Kyrpides N.C."/>
        </authorList>
    </citation>
    <scope>NUCLEOTIDE SEQUENCE [LARGE SCALE GENOMIC DNA]</scope>
    <source>
        <strain evidence="15 16">CGMCC 1.6858</strain>
    </source>
</reference>
<dbReference type="PANTHER" id="PTHR30531">
    <property type="entry name" value="FLAGELLAR BIOSYNTHETIC PROTEIN FLHB"/>
    <property type="match status" value="1"/>
</dbReference>
<evidence type="ECO:0000256" key="7">
    <source>
        <dbReference type="ARBA" id="ARBA00022795"/>
    </source>
</evidence>
<dbReference type="Proteomes" id="UP000316905">
    <property type="component" value="Unassembled WGS sequence"/>
</dbReference>